<dbReference type="GeneID" id="120027179"/>
<feature type="transmembrane region" description="Helical" evidence="9">
    <location>
        <begin position="198"/>
        <end position="219"/>
    </location>
</feature>
<evidence type="ECO:0000256" key="5">
    <source>
        <dbReference type="ARBA" id="ARBA00022989"/>
    </source>
</evidence>
<accession>A0A8U0TSV8</accession>
<proteinExistence type="inferred from homology"/>
<evidence type="ECO:0000256" key="1">
    <source>
        <dbReference type="ARBA" id="ARBA00004141"/>
    </source>
</evidence>
<comment type="subcellular location">
    <subcellularLocation>
        <location evidence="1">Membrane</location>
        <topology evidence="1">Multi-pass membrane protein</topology>
    </subcellularLocation>
</comment>
<feature type="chain" id="PRO_5035794772" description="Chloride channel CLIC-like protein 1" evidence="10">
    <location>
        <begin position="17"/>
        <end position="626"/>
    </location>
</feature>
<reference evidence="12" key="1">
    <citation type="submission" date="2025-08" db="UniProtKB">
        <authorList>
            <consortium name="RefSeq"/>
        </authorList>
    </citation>
    <scope>IDENTIFICATION</scope>
    <source>
        <tissue evidence="12">White muscle</tissue>
    </source>
</reference>
<keyword evidence="10" id="KW-0732">Signal</keyword>
<evidence type="ECO:0000313" key="12">
    <source>
        <dbReference type="RefSeq" id="XP_038827979.1"/>
    </source>
</evidence>
<feature type="signal peptide" evidence="10">
    <location>
        <begin position="1"/>
        <end position="16"/>
    </location>
</feature>
<feature type="coiled-coil region" evidence="7">
    <location>
        <begin position="70"/>
        <end position="97"/>
    </location>
</feature>
<keyword evidence="11" id="KW-1185">Reference proteome</keyword>
<keyword evidence="5 9" id="KW-1133">Transmembrane helix</keyword>
<gene>
    <name evidence="12" type="primary">LOC120027179</name>
</gene>
<feature type="region of interest" description="Disordered" evidence="8">
    <location>
        <begin position="505"/>
        <end position="583"/>
    </location>
</feature>
<evidence type="ECO:0000256" key="10">
    <source>
        <dbReference type="SAM" id="SignalP"/>
    </source>
</evidence>
<keyword evidence="7" id="KW-0175">Coiled coil</keyword>
<feature type="compositionally biased region" description="Low complexity" evidence="8">
    <location>
        <begin position="520"/>
        <end position="540"/>
    </location>
</feature>
<dbReference type="InterPro" id="IPR009231">
    <property type="entry name" value="Chloride_chnl_CLIC-like"/>
</dbReference>
<evidence type="ECO:0000256" key="7">
    <source>
        <dbReference type="SAM" id="Coils"/>
    </source>
</evidence>
<organism evidence="11 12">
    <name type="scientific">Salvelinus namaycush</name>
    <name type="common">Lake trout</name>
    <name type="synonym">Salmo namaycush</name>
    <dbReference type="NCBI Taxonomy" id="8040"/>
    <lineage>
        <taxon>Eukaryota</taxon>
        <taxon>Metazoa</taxon>
        <taxon>Chordata</taxon>
        <taxon>Craniata</taxon>
        <taxon>Vertebrata</taxon>
        <taxon>Euteleostomi</taxon>
        <taxon>Actinopterygii</taxon>
        <taxon>Neopterygii</taxon>
        <taxon>Teleostei</taxon>
        <taxon>Protacanthopterygii</taxon>
        <taxon>Salmoniformes</taxon>
        <taxon>Salmonidae</taxon>
        <taxon>Salmoninae</taxon>
        <taxon>Salvelinus</taxon>
    </lineage>
</organism>
<feature type="transmembrane region" description="Helical" evidence="9">
    <location>
        <begin position="224"/>
        <end position="245"/>
    </location>
</feature>
<feature type="transmembrane region" description="Helical" evidence="9">
    <location>
        <begin position="344"/>
        <end position="364"/>
    </location>
</feature>
<keyword evidence="4 9" id="KW-0812">Transmembrane</keyword>
<feature type="region of interest" description="Disordered" evidence="8">
    <location>
        <begin position="37"/>
        <end position="57"/>
    </location>
</feature>
<evidence type="ECO:0000256" key="8">
    <source>
        <dbReference type="SAM" id="MobiDB-lite"/>
    </source>
</evidence>
<sequence>MHITVAVCSLLLVAQGQMDDDEWLDPHDMLNYDASSKTMRKPAQPAELNNYPNVPTKRREYSQDLDQMEERECNNKVEGLQKEIEEYKKKITQVAQQPSSNPVFKRFLTKLLKEIEKVGLPTDLKNDIHYDAKVKLSRQAVTEIRKLLEGMDTWRSGALDNALSQILVDLKPHDYEAWRWHFEDTFGVEIDTVMKVSVVVLIIVVIICSELWSIVSWFVQFKRIFAICFLISLVWNWFYLYKIAFAEHQNKMVKMEGVDAKCTGRKKIDWWDNLKDWYRGAMTLQDDPCKMYYEVLMVNPILLVPPTKAITMTITTFFTEPLKHIGQAISEFLRALLKDLPVTLQIPVLITIVLSILVFMYGSAQAAIQHGITRLTHPRVGGPRDPSPPALDQPMPAARLRVTDHNPLAGGDAPQCSPLPLKRRLGPAANQGAQDRTYVGQRSPPHRARNEPTRRYVETLRNTDGRYSEDNIISECWDDFTDAEDTNPLTVEGNTDIQAEMQQEPVEVGSTTEGNDSQEAKPSPVKAKPSPVKAKPSPVKAKAKPDEEDVASDSMAEHQAEYTAGRPSPVHATPASGLGHEQHDKFLKHKPESNFTLQTHPANAASVAGFIDNNESMSVAAHAQLK</sequence>
<protein>
    <recommendedName>
        <fullName evidence="3">Chloride channel CLIC-like protein 1</fullName>
    </recommendedName>
</protein>
<comment type="similarity">
    <text evidence="2">Belongs to the chloride channel MCLC family.</text>
</comment>
<evidence type="ECO:0000256" key="4">
    <source>
        <dbReference type="ARBA" id="ARBA00022692"/>
    </source>
</evidence>
<evidence type="ECO:0000256" key="3">
    <source>
        <dbReference type="ARBA" id="ARBA00015571"/>
    </source>
</evidence>
<feature type="compositionally biased region" description="Basic and acidic residues" evidence="8">
    <location>
        <begin position="448"/>
        <end position="462"/>
    </location>
</feature>
<evidence type="ECO:0000313" key="11">
    <source>
        <dbReference type="Proteomes" id="UP000808372"/>
    </source>
</evidence>
<name>A0A8U0TSV8_SALNM</name>
<feature type="region of interest" description="Disordered" evidence="8">
    <location>
        <begin position="422"/>
        <end position="462"/>
    </location>
</feature>
<dbReference type="KEGG" id="snh:120027179"/>
<dbReference type="GO" id="GO:0016020">
    <property type="term" value="C:membrane"/>
    <property type="evidence" value="ECO:0007669"/>
    <property type="project" value="UniProtKB-SubCell"/>
</dbReference>
<dbReference type="PANTHER" id="PTHR34093">
    <property type="entry name" value="CHLORIDE CHANNEL CLIC-LIKE PROTEIN 1"/>
    <property type="match status" value="1"/>
</dbReference>
<keyword evidence="6 9" id="KW-0472">Membrane</keyword>
<evidence type="ECO:0000256" key="2">
    <source>
        <dbReference type="ARBA" id="ARBA00005944"/>
    </source>
</evidence>
<dbReference type="PANTHER" id="PTHR34093:SF1">
    <property type="entry name" value="CHLORIDE CHANNEL CLIC-LIKE PROTEIN 1"/>
    <property type="match status" value="1"/>
</dbReference>
<dbReference type="GO" id="GO:0005783">
    <property type="term" value="C:endoplasmic reticulum"/>
    <property type="evidence" value="ECO:0007669"/>
    <property type="project" value="TreeGrafter"/>
</dbReference>
<dbReference type="Proteomes" id="UP000808372">
    <property type="component" value="Chromosome 32"/>
</dbReference>
<evidence type="ECO:0000256" key="9">
    <source>
        <dbReference type="SAM" id="Phobius"/>
    </source>
</evidence>
<evidence type="ECO:0000256" key="6">
    <source>
        <dbReference type="ARBA" id="ARBA00023136"/>
    </source>
</evidence>
<dbReference type="RefSeq" id="XP_038827979.1">
    <property type="nucleotide sequence ID" value="XM_038972051.1"/>
</dbReference>
<dbReference type="AlphaFoldDB" id="A0A8U0TSV8"/>
<dbReference type="Pfam" id="PF05934">
    <property type="entry name" value="MCLC"/>
    <property type="match status" value="1"/>
</dbReference>
<dbReference type="GO" id="GO:0005254">
    <property type="term" value="F:chloride channel activity"/>
    <property type="evidence" value="ECO:0007669"/>
    <property type="project" value="TreeGrafter"/>
</dbReference>